<dbReference type="EMBL" id="VZRB01000002">
    <property type="protein sequence ID" value="KAB1150113.1"/>
    <property type="molecule type" value="Genomic_DNA"/>
</dbReference>
<dbReference type="SUPFAM" id="SSF52540">
    <property type="entry name" value="P-loop containing nucleoside triphosphate hydrolases"/>
    <property type="match status" value="1"/>
</dbReference>
<dbReference type="InterPro" id="IPR019734">
    <property type="entry name" value="TPR_rpt"/>
</dbReference>
<dbReference type="Proteomes" id="UP000442707">
    <property type="component" value="Unassembled WGS sequence"/>
</dbReference>
<dbReference type="SMART" id="SM00028">
    <property type="entry name" value="TPR"/>
    <property type="match status" value="11"/>
</dbReference>
<dbReference type="Gene3D" id="3.40.50.300">
    <property type="entry name" value="P-loop containing nucleotide triphosphate hydrolases"/>
    <property type="match status" value="1"/>
</dbReference>
<comment type="caution">
    <text evidence="2">The sequence shown here is derived from an EMBL/GenBank/DDBJ whole genome shotgun (WGS) entry which is preliminary data.</text>
</comment>
<dbReference type="PANTHER" id="PTHR47691">
    <property type="entry name" value="REGULATOR-RELATED"/>
    <property type="match status" value="1"/>
</dbReference>
<keyword evidence="1" id="KW-0802">TPR repeat</keyword>
<dbReference type="Gene3D" id="1.25.40.10">
    <property type="entry name" value="Tetratricopeptide repeat domain"/>
    <property type="match status" value="4"/>
</dbReference>
<evidence type="ECO:0000313" key="2">
    <source>
        <dbReference type="EMBL" id="KAB1150113.1"/>
    </source>
</evidence>
<dbReference type="InterPro" id="IPR027417">
    <property type="entry name" value="P-loop_NTPase"/>
</dbReference>
<proteinExistence type="predicted"/>
<evidence type="ECO:0000313" key="3">
    <source>
        <dbReference type="Proteomes" id="UP000442707"/>
    </source>
</evidence>
<gene>
    <name evidence="2" type="ORF">F7R91_04730</name>
</gene>
<evidence type="ECO:0000256" key="1">
    <source>
        <dbReference type="PROSITE-ProRule" id="PRU00339"/>
    </source>
</evidence>
<organism evidence="2 3">
    <name type="scientific">Streptomyces luteolifulvus</name>
    <dbReference type="NCBI Taxonomy" id="2615112"/>
    <lineage>
        <taxon>Bacteria</taxon>
        <taxon>Bacillati</taxon>
        <taxon>Actinomycetota</taxon>
        <taxon>Actinomycetes</taxon>
        <taxon>Kitasatosporales</taxon>
        <taxon>Streptomycetaceae</taxon>
        <taxon>Streptomyces</taxon>
    </lineage>
</organism>
<dbReference type="PROSITE" id="PS50005">
    <property type="entry name" value="TPR"/>
    <property type="match status" value="1"/>
</dbReference>
<keyword evidence="3" id="KW-1185">Reference proteome</keyword>
<protein>
    <submittedName>
        <fullName evidence="2">Tetratricopeptide repeat protein</fullName>
    </submittedName>
</protein>
<feature type="repeat" description="TPR" evidence="1">
    <location>
        <begin position="1037"/>
        <end position="1070"/>
    </location>
</feature>
<dbReference type="Pfam" id="PF13424">
    <property type="entry name" value="TPR_12"/>
    <property type="match status" value="2"/>
</dbReference>
<sequence length="1206" mass="132081">MGDVGAWFTDREAALKAVHRLLNGPGNERVLLLHGVSGTGKSTVLDRLQSRPPARWRPVLVDAAALVPGMVVPDEGGEEAALALLRLMARGMADQTSWWRRRWVRQRADAIGVVRPWSVQLWQWAGMGGTITESPVTVSGAHVTQSERRTEWVRELQVVARAVRRRRVLLLVDTCEQLVFFDDVHGEQPRSGRPFGVGGWFLGVLEELIPRVPELRVVMAGSTRSLVDQAGRSGRAAGRYVVHELSPWTESDTCTYLTRRGLTRAAQLAGPVVGAGAGMPAVISWIADVLTRTLGGGHAGTADDGAAEEDVLSVAHELTSATRQTWLREHVLRRVSERVRRLLQAAAVLGTFTEQALFTVAFGPDSLPDPGDDWFSRIAGMSCLRQLPDANDVWRMHATIRAWLLETLTEDDTRRTPTQKTLPGLHEAAALYYEALVDGDFSPQAAHHRFALGQDTHAASWTSHLGRALTADPVDALHAQALTDAALTAPRLEHTLPQVAAEAHFARAYVAHLRDDDTVAQHHAEQALALFEKAQPQRSERACTAARLAGQSAWRRRRFAEAAAHWTSALTHHPEADTEAELRCALAGAVLHTGDLARAQDLLERALQAVDHASVGTPTSAAPEVVTPSGVLPPIALADHLADRERRAHILVESAVCAFRRAEGDQAQEYAARALEQATGDPHHTALANDIAARIALHSWNVPRADRLVEEGLTAARACSDPRCMIQLLLTQADLAERHAVWTSPDKLVDRPASVSPAPGVGVDGSRSVVVVTSSTSVTQRVEALRRRALAKDLRGEAHALALQLQDDHVLAVVLYEQDAAEALRLHRLSGDRTGQVGALLALEKSARRRGDFNEALAHATEALALSRATGYRSREAPIMQRLGANLSRIGEVEQAEQYYADALDLFRTTADRHGEASALRGNGVHQRIRGNLARSDDFALQGLGLSRSLGDRSGMAESLHDLGESAYARGDIDDAHRYALEAFHLYRSTASEDEEAHALQDLSRVAYDRDGPEQARRHLIDALKMARAAGDRHRETHVLYRLGIIATRIGRLEEARRHLTQGLALSRDNGESNGIAEGLYRLGIVALSRRDLEYAQRSLTEALALFGELADRHGEAGSRRMLAEVALRRGDLPLAERYVTRALTAYRDMGDRRGEADSLHCLAHIAIEHRDTSAAHRHLTRAAELYEAVQQHDSARLCRRSLREL</sequence>
<dbReference type="InterPro" id="IPR011990">
    <property type="entry name" value="TPR-like_helical_dom_sf"/>
</dbReference>
<dbReference type="SUPFAM" id="SSF48452">
    <property type="entry name" value="TPR-like"/>
    <property type="match status" value="3"/>
</dbReference>
<name>A0A6H9V4V7_9ACTN</name>
<accession>A0A6H9V4V7</accession>
<dbReference type="PANTHER" id="PTHR47691:SF3">
    <property type="entry name" value="HTH-TYPE TRANSCRIPTIONAL REGULATOR RV0890C-RELATED"/>
    <property type="match status" value="1"/>
</dbReference>
<dbReference type="AlphaFoldDB" id="A0A6H9V4V7"/>
<reference evidence="2 3" key="1">
    <citation type="submission" date="2019-09" db="EMBL/GenBank/DDBJ databases">
        <title>Screening of Novel Bioactive Compounds from Soil-Associated.</title>
        <authorList>
            <person name="Zhao S."/>
        </authorList>
    </citation>
    <scope>NUCLEOTIDE SEQUENCE [LARGE SCALE GENOMIC DNA]</scope>
    <source>
        <strain evidence="2 3">HIT-DPA4</strain>
    </source>
</reference>